<evidence type="ECO:0000256" key="5">
    <source>
        <dbReference type="ARBA" id="ARBA00022553"/>
    </source>
</evidence>
<dbReference type="Pfam" id="PF02518">
    <property type="entry name" value="HATPase_c"/>
    <property type="match status" value="1"/>
</dbReference>
<dbReference type="GO" id="GO:0005524">
    <property type="term" value="F:ATP binding"/>
    <property type="evidence" value="ECO:0007669"/>
    <property type="project" value="UniProtKB-KW"/>
</dbReference>
<accession>A0A495AB11</accession>
<dbReference type="OrthoDB" id="9776552at2"/>
<evidence type="ECO:0000313" key="16">
    <source>
        <dbReference type="EMBL" id="RKQ37271.1"/>
    </source>
</evidence>
<evidence type="ECO:0000256" key="6">
    <source>
        <dbReference type="ARBA" id="ARBA00022679"/>
    </source>
</evidence>
<feature type="domain" description="Histidine kinase/HSP90-like ATPase" evidence="15">
    <location>
        <begin position="471"/>
        <end position="578"/>
    </location>
</feature>
<keyword evidence="17" id="KW-1185">Reference proteome</keyword>
<dbReference type="PANTHER" id="PTHR34220">
    <property type="entry name" value="SENSOR HISTIDINE KINASE YPDA"/>
    <property type="match status" value="1"/>
</dbReference>
<proteinExistence type="predicted"/>
<evidence type="ECO:0000256" key="4">
    <source>
        <dbReference type="ARBA" id="ARBA00022475"/>
    </source>
</evidence>
<evidence type="ECO:0000256" key="13">
    <source>
        <dbReference type="ARBA" id="ARBA00023136"/>
    </source>
</evidence>
<evidence type="ECO:0000313" key="17">
    <source>
        <dbReference type="Proteomes" id="UP000269301"/>
    </source>
</evidence>
<evidence type="ECO:0000256" key="3">
    <source>
        <dbReference type="ARBA" id="ARBA00012438"/>
    </source>
</evidence>
<keyword evidence="4" id="KW-1003">Cell membrane</keyword>
<dbReference type="AlphaFoldDB" id="A0A495AB11"/>
<evidence type="ECO:0000256" key="9">
    <source>
        <dbReference type="ARBA" id="ARBA00022777"/>
    </source>
</evidence>
<evidence type="ECO:0000259" key="15">
    <source>
        <dbReference type="SMART" id="SM00387"/>
    </source>
</evidence>
<feature type="transmembrane region" description="Helical" evidence="14">
    <location>
        <begin position="41"/>
        <end position="62"/>
    </location>
</feature>
<dbReference type="GO" id="GO:0000155">
    <property type="term" value="F:phosphorelay sensor kinase activity"/>
    <property type="evidence" value="ECO:0007669"/>
    <property type="project" value="InterPro"/>
</dbReference>
<keyword evidence="9 16" id="KW-0418">Kinase</keyword>
<dbReference type="PANTHER" id="PTHR34220:SF7">
    <property type="entry name" value="SENSOR HISTIDINE KINASE YPDA"/>
    <property type="match status" value="1"/>
</dbReference>
<evidence type="ECO:0000256" key="11">
    <source>
        <dbReference type="ARBA" id="ARBA00022989"/>
    </source>
</evidence>
<keyword evidence="12" id="KW-0902">Two-component regulatory system</keyword>
<name>A0A495AB11_9BACI</name>
<dbReference type="Gene3D" id="3.30.450.40">
    <property type="match status" value="1"/>
</dbReference>
<evidence type="ECO:0000256" key="1">
    <source>
        <dbReference type="ARBA" id="ARBA00000085"/>
    </source>
</evidence>
<dbReference type="InterPro" id="IPR029016">
    <property type="entry name" value="GAF-like_dom_sf"/>
</dbReference>
<feature type="transmembrane region" description="Helical" evidence="14">
    <location>
        <begin position="121"/>
        <end position="142"/>
    </location>
</feature>
<protein>
    <recommendedName>
        <fullName evidence="3">histidine kinase</fullName>
        <ecNumber evidence="3">2.7.13.3</ecNumber>
    </recommendedName>
</protein>
<dbReference type="InterPro" id="IPR010559">
    <property type="entry name" value="Sig_transdc_His_kin_internal"/>
</dbReference>
<dbReference type="Pfam" id="PF06580">
    <property type="entry name" value="His_kinase"/>
    <property type="match status" value="1"/>
</dbReference>
<reference evidence="16 17" key="1">
    <citation type="journal article" date="2016" name="Int. J. Syst. Evol. Microbiol.">
        <title>Oceanobacillus halophilus sp. nov., a novel moderately halophilic bacterium from a hypersaline lake.</title>
        <authorList>
            <person name="Amoozegar M.A."/>
            <person name="Bagheri M."/>
            <person name="Makhdoumi A."/>
            <person name="Nikou M.M."/>
            <person name="Fazeli S.A.S."/>
            <person name="Schumann P."/>
            <person name="Sproer C."/>
            <person name="Sanchez-Porro C."/>
            <person name="Ventosa A."/>
        </authorList>
    </citation>
    <scope>NUCLEOTIDE SEQUENCE [LARGE SCALE GENOMIC DNA]</scope>
    <source>
        <strain evidence="16 17">DSM 23996</strain>
    </source>
</reference>
<dbReference type="InterPro" id="IPR011620">
    <property type="entry name" value="Sig_transdc_His_kinase_LytS_TM"/>
</dbReference>
<feature type="transmembrane region" description="Helical" evidence="14">
    <location>
        <begin position="82"/>
        <end position="115"/>
    </location>
</feature>
<keyword evidence="11 14" id="KW-1133">Transmembrane helix</keyword>
<evidence type="ECO:0000256" key="7">
    <source>
        <dbReference type="ARBA" id="ARBA00022692"/>
    </source>
</evidence>
<comment type="catalytic activity">
    <reaction evidence="1">
        <text>ATP + protein L-histidine = ADP + protein N-phospho-L-histidine.</text>
        <dbReference type="EC" id="2.7.13.3"/>
    </reaction>
</comment>
<feature type="transmembrane region" description="Helical" evidence="14">
    <location>
        <begin position="12"/>
        <end position="29"/>
    </location>
</feature>
<evidence type="ECO:0000256" key="14">
    <source>
        <dbReference type="SAM" id="Phobius"/>
    </source>
</evidence>
<dbReference type="GO" id="GO:0005886">
    <property type="term" value="C:plasma membrane"/>
    <property type="evidence" value="ECO:0007669"/>
    <property type="project" value="UniProtKB-SubCell"/>
</dbReference>
<keyword evidence="10" id="KW-0067">ATP-binding</keyword>
<dbReference type="Pfam" id="PF07694">
    <property type="entry name" value="5TM-5TMR_LYT"/>
    <property type="match status" value="1"/>
</dbReference>
<keyword evidence="7 14" id="KW-0812">Transmembrane</keyword>
<sequence length="592" mass="65569">MVELTIILFQRIGLLLLIVFMLTRIPGFRSLLDRDITIETVIYHALVFGVIGILATHTGVVIKGEELMMQSVIADVDNDEVLIGFSLVVVMIAGLLGGPYVGLGAGIVSGIYIALLGGEAWFANSLINPLAGLITGWTGQFFSEERVIAPNKALFIGIFPPVFHMGLLLIFLPNQEIGIELVNMIGIPLVVTNSVALAIFTMMIRVAFNESEREAALETNRALSIAEKALPLLRDAPLAVNAKKMAELFYEELEVAAIAVTDKDKVLAHVGLGGEHHQVGEPLKMRLSRKALEDGEIQVAYEKTDLQCRFADCPLKTAIMVPVYQSGDVIGLLNIYFRHSQQIRAVEVALAKGLGTLISNQLSGLEAERMKELLKEAEMRNLQAQINPHFLFNTFNLIHSLMRVDSEKARYILVQLSQYMRANLKITSEPLIHLQDELRHLYAYLEIVKARFPDHIMVEVDISEGLEHVLIPPATLQPLVENSVQHGLGNNHKGGIVQINIIKNNDLVYIEVKDNGQGFPKEFISTIGEKPLNLKTGNGTALYNINQRLKGLLGEKSALQFINTAKGSIVSFQLPLTHRLIEENNRYKESTR</sequence>
<dbReference type="InterPro" id="IPR003594">
    <property type="entry name" value="HATPase_dom"/>
</dbReference>
<gene>
    <name evidence="16" type="ORF">D8M06_00245</name>
</gene>
<keyword evidence="5" id="KW-0597">Phosphoprotein</keyword>
<evidence type="ECO:0000256" key="2">
    <source>
        <dbReference type="ARBA" id="ARBA00004651"/>
    </source>
</evidence>
<keyword evidence="8" id="KW-0547">Nucleotide-binding</keyword>
<comment type="subcellular location">
    <subcellularLocation>
        <location evidence="2">Cell membrane</location>
        <topology evidence="2">Multi-pass membrane protein</topology>
    </subcellularLocation>
</comment>
<dbReference type="SUPFAM" id="SSF55781">
    <property type="entry name" value="GAF domain-like"/>
    <property type="match status" value="1"/>
</dbReference>
<evidence type="ECO:0000256" key="12">
    <source>
        <dbReference type="ARBA" id="ARBA00023012"/>
    </source>
</evidence>
<dbReference type="RefSeq" id="WP_121202354.1">
    <property type="nucleotide sequence ID" value="NZ_RBZP01000001.1"/>
</dbReference>
<feature type="transmembrane region" description="Helical" evidence="14">
    <location>
        <begin position="185"/>
        <end position="208"/>
    </location>
</feature>
<dbReference type="GO" id="GO:0071555">
    <property type="term" value="P:cell wall organization"/>
    <property type="evidence" value="ECO:0007669"/>
    <property type="project" value="InterPro"/>
</dbReference>
<dbReference type="SUPFAM" id="SSF55874">
    <property type="entry name" value="ATPase domain of HSP90 chaperone/DNA topoisomerase II/histidine kinase"/>
    <property type="match status" value="1"/>
</dbReference>
<keyword evidence="6" id="KW-0808">Transferase</keyword>
<evidence type="ECO:0000256" key="10">
    <source>
        <dbReference type="ARBA" id="ARBA00022840"/>
    </source>
</evidence>
<dbReference type="InterPro" id="IPR036890">
    <property type="entry name" value="HATPase_C_sf"/>
</dbReference>
<dbReference type="SMART" id="SM00387">
    <property type="entry name" value="HATPase_c"/>
    <property type="match status" value="1"/>
</dbReference>
<evidence type="ECO:0000256" key="8">
    <source>
        <dbReference type="ARBA" id="ARBA00022741"/>
    </source>
</evidence>
<feature type="transmembrane region" description="Helical" evidence="14">
    <location>
        <begin position="154"/>
        <end position="173"/>
    </location>
</feature>
<dbReference type="Gene3D" id="3.30.565.10">
    <property type="entry name" value="Histidine kinase-like ATPase, C-terminal domain"/>
    <property type="match status" value="1"/>
</dbReference>
<dbReference type="EC" id="2.7.13.3" evidence="3"/>
<organism evidence="16 17">
    <name type="scientific">Oceanobacillus halophilus</name>
    <dbReference type="NCBI Taxonomy" id="930130"/>
    <lineage>
        <taxon>Bacteria</taxon>
        <taxon>Bacillati</taxon>
        <taxon>Bacillota</taxon>
        <taxon>Bacilli</taxon>
        <taxon>Bacillales</taxon>
        <taxon>Bacillaceae</taxon>
        <taxon>Oceanobacillus</taxon>
    </lineage>
</organism>
<dbReference type="Proteomes" id="UP000269301">
    <property type="component" value="Unassembled WGS sequence"/>
</dbReference>
<comment type="caution">
    <text evidence="16">The sequence shown here is derived from an EMBL/GenBank/DDBJ whole genome shotgun (WGS) entry which is preliminary data.</text>
</comment>
<keyword evidence="13 14" id="KW-0472">Membrane</keyword>
<dbReference type="EMBL" id="RBZP01000001">
    <property type="protein sequence ID" value="RKQ37271.1"/>
    <property type="molecule type" value="Genomic_DNA"/>
</dbReference>
<dbReference type="InterPro" id="IPR050640">
    <property type="entry name" value="Bact_2-comp_sensor_kinase"/>
</dbReference>